<proteinExistence type="predicted"/>
<accession>A0A0P6XS12</accession>
<keyword evidence="5" id="KW-1185">Reference proteome</keyword>
<comment type="caution">
    <text evidence="4">The sequence shown here is derived from an EMBL/GenBank/DDBJ whole genome shotgun (WGS) entry which is preliminary data.</text>
</comment>
<reference evidence="4 5" key="1">
    <citation type="submission" date="2015-07" db="EMBL/GenBank/DDBJ databases">
        <title>Draft genome of Bellilinea caldifistulae DSM 17877.</title>
        <authorList>
            <person name="Hemp J."/>
            <person name="Ward L.M."/>
            <person name="Pace L.A."/>
            <person name="Fischer W.W."/>
        </authorList>
    </citation>
    <scope>NUCLEOTIDE SEQUENCE [LARGE SCALE GENOMIC DNA]</scope>
    <source>
        <strain evidence="4 5">GOMI-1</strain>
    </source>
</reference>
<dbReference type="PROSITE" id="PS50110">
    <property type="entry name" value="RESPONSE_REGULATORY"/>
    <property type="match status" value="1"/>
</dbReference>
<dbReference type="CDD" id="cd00156">
    <property type="entry name" value="REC"/>
    <property type="match status" value="1"/>
</dbReference>
<dbReference type="GO" id="GO:0000160">
    <property type="term" value="P:phosphorelay signal transduction system"/>
    <property type="evidence" value="ECO:0007669"/>
    <property type="project" value="InterPro"/>
</dbReference>
<protein>
    <recommendedName>
        <fullName evidence="3">Response regulatory domain-containing protein</fullName>
    </recommendedName>
</protein>
<dbReference type="Pfam" id="PF00072">
    <property type="entry name" value="Response_reg"/>
    <property type="match status" value="1"/>
</dbReference>
<evidence type="ECO:0000256" key="2">
    <source>
        <dbReference type="PROSITE-ProRule" id="PRU00169"/>
    </source>
</evidence>
<gene>
    <name evidence="4" type="ORF">AC812_15465</name>
</gene>
<dbReference type="AlphaFoldDB" id="A0A0P6XS12"/>
<dbReference type="PANTHER" id="PTHR44591">
    <property type="entry name" value="STRESS RESPONSE REGULATOR PROTEIN 1"/>
    <property type="match status" value="1"/>
</dbReference>
<feature type="domain" description="Response regulatory" evidence="3">
    <location>
        <begin position="3"/>
        <end position="119"/>
    </location>
</feature>
<dbReference type="SMART" id="SM00448">
    <property type="entry name" value="REC"/>
    <property type="match status" value="1"/>
</dbReference>
<dbReference type="EMBL" id="LGHJ01000023">
    <property type="protein sequence ID" value="KPL72423.1"/>
    <property type="molecule type" value="Genomic_DNA"/>
</dbReference>
<sequence length="119" mass="13565">MTKVLIIEDDLSMRSLLKTLLEIENFQVNVLELNDPVDLVSQIQNSDPDVILMDVNLKSTDGLTILRQIRHGAPEQKKFRVIMTSGEDKKQECLMAGADEFLLKPYMPTDLIQKLKLHS</sequence>
<name>A0A0P6XS12_9CHLR</name>
<dbReference type="InterPro" id="IPR001789">
    <property type="entry name" value="Sig_transdc_resp-reg_receiver"/>
</dbReference>
<evidence type="ECO:0000313" key="5">
    <source>
        <dbReference type="Proteomes" id="UP000050514"/>
    </source>
</evidence>
<dbReference type="InterPro" id="IPR011006">
    <property type="entry name" value="CheY-like_superfamily"/>
</dbReference>
<evidence type="ECO:0000256" key="1">
    <source>
        <dbReference type="ARBA" id="ARBA00022553"/>
    </source>
</evidence>
<dbReference type="STRING" id="360411.AC812_15465"/>
<dbReference type="SUPFAM" id="SSF52172">
    <property type="entry name" value="CheY-like"/>
    <property type="match status" value="1"/>
</dbReference>
<dbReference type="PANTHER" id="PTHR44591:SF3">
    <property type="entry name" value="RESPONSE REGULATORY DOMAIN-CONTAINING PROTEIN"/>
    <property type="match status" value="1"/>
</dbReference>
<keyword evidence="1 2" id="KW-0597">Phosphoprotein</keyword>
<dbReference type="InterPro" id="IPR050595">
    <property type="entry name" value="Bact_response_regulator"/>
</dbReference>
<evidence type="ECO:0000313" key="4">
    <source>
        <dbReference type="EMBL" id="KPL72423.1"/>
    </source>
</evidence>
<dbReference type="RefSeq" id="WP_061916821.1">
    <property type="nucleotide sequence ID" value="NZ_DF967971.1"/>
</dbReference>
<dbReference type="OrthoDB" id="164945at2"/>
<feature type="modified residue" description="4-aspartylphosphate" evidence="2">
    <location>
        <position position="54"/>
    </location>
</feature>
<organism evidence="4 5">
    <name type="scientific">Bellilinea caldifistulae</name>
    <dbReference type="NCBI Taxonomy" id="360411"/>
    <lineage>
        <taxon>Bacteria</taxon>
        <taxon>Bacillati</taxon>
        <taxon>Chloroflexota</taxon>
        <taxon>Anaerolineae</taxon>
        <taxon>Anaerolineales</taxon>
        <taxon>Anaerolineaceae</taxon>
        <taxon>Bellilinea</taxon>
    </lineage>
</organism>
<dbReference type="Proteomes" id="UP000050514">
    <property type="component" value="Unassembled WGS sequence"/>
</dbReference>
<evidence type="ECO:0000259" key="3">
    <source>
        <dbReference type="PROSITE" id="PS50110"/>
    </source>
</evidence>
<dbReference type="Gene3D" id="3.40.50.2300">
    <property type="match status" value="1"/>
</dbReference>